<protein>
    <recommendedName>
        <fullName evidence="4">Lipoprotein</fullName>
    </recommendedName>
</protein>
<feature type="region of interest" description="Disordered" evidence="1">
    <location>
        <begin position="228"/>
        <end position="255"/>
    </location>
</feature>
<evidence type="ECO:0000313" key="3">
    <source>
        <dbReference type="Proteomes" id="UP001242732"/>
    </source>
</evidence>
<gene>
    <name evidence="2" type="ORF">QRO08_20540</name>
</gene>
<proteinExistence type="predicted"/>
<dbReference type="Proteomes" id="UP001242732">
    <property type="component" value="Chromosome"/>
</dbReference>
<evidence type="ECO:0008006" key="4">
    <source>
        <dbReference type="Google" id="ProtNLM"/>
    </source>
</evidence>
<feature type="compositionally biased region" description="Low complexity" evidence="1">
    <location>
        <begin position="234"/>
        <end position="255"/>
    </location>
</feature>
<organism evidence="2 3">
    <name type="scientific">Paracidovorax citrulli</name>
    <name type="common">Acidovorax citrulli</name>
    <dbReference type="NCBI Taxonomy" id="80869"/>
    <lineage>
        <taxon>Bacteria</taxon>
        <taxon>Pseudomonadati</taxon>
        <taxon>Pseudomonadota</taxon>
        <taxon>Betaproteobacteria</taxon>
        <taxon>Burkholderiales</taxon>
        <taxon>Comamonadaceae</taxon>
        <taxon>Paracidovorax</taxon>
    </lineage>
</organism>
<evidence type="ECO:0000256" key="1">
    <source>
        <dbReference type="SAM" id="MobiDB-lite"/>
    </source>
</evidence>
<feature type="region of interest" description="Disordered" evidence="1">
    <location>
        <begin position="48"/>
        <end position="104"/>
    </location>
</feature>
<feature type="compositionally biased region" description="Pro residues" evidence="1">
    <location>
        <begin position="49"/>
        <end position="71"/>
    </location>
</feature>
<feature type="region of interest" description="Disordered" evidence="1">
    <location>
        <begin position="1"/>
        <end position="22"/>
    </location>
</feature>
<accession>A0ABY9AN47</accession>
<evidence type="ECO:0000313" key="2">
    <source>
        <dbReference type="EMBL" id="WIY48185.1"/>
    </source>
</evidence>
<dbReference type="EMBL" id="CP127363">
    <property type="protein sequence ID" value="WIY48185.1"/>
    <property type="molecule type" value="Genomic_DNA"/>
</dbReference>
<reference evidence="2 3" key="1">
    <citation type="submission" date="2023-06" db="EMBL/GenBank/DDBJ databases">
        <authorList>
            <person name="Ham H."/>
            <person name="Park D.S."/>
        </authorList>
    </citation>
    <scope>NUCLEOTIDE SEQUENCE [LARGE SCALE GENOMIC DNA]</scope>
    <source>
        <strain evidence="2 3">KACC 17005</strain>
    </source>
</reference>
<sequence length="255" mass="26997">MPPDHPLPRHGARPRAGAARPAGAHLAHLTHLAIATALALLAGCAAAPEPAPAEPVPAVPAAVPEPSPAPAEEPDKPDADAVSMPSAEGSAPANAESARPPASLPRQMLLYADRIRSLPPPELMAEIARLSDAQANAGSPPEKSFQLALVLLQTRQPADTARSLGLVQKLLSDNRPAATSLQPLARLLENRLLQQRRLEDQLDRQSQQLKDGQRRIDQLNERLEAMRAIERSLNARPGAPGNGRAAHPAPTESPR</sequence>
<name>A0ABY9AN47_PARCI</name>
<dbReference type="RefSeq" id="WP_011794029.1">
    <property type="nucleotide sequence ID" value="NZ_CP023687.1"/>
</dbReference>
<keyword evidence="3" id="KW-1185">Reference proteome</keyword>